<evidence type="ECO:0000256" key="6">
    <source>
        <dbReference type="ARBA" id="ARBA00022723"/>
    </source>
</evidence>
<organism evidence="15 16">
    <name type="scientific">Aetokthonos hydrillicola Thurmond2011</name>
    <dbReference type="NCBI Taxonomy" id="2712845"/>
    <lineage>
        <taxon>Bacteria</taxon>
        <taxon>Bacillati</taxon>
        <taxon>Cyanobacteriota</taxon>
        <taxon>Cyanophyceae</taxon>
        <taxon>Nostocales</taxon>
        <taxon>Hapalosiphonaceae</taxon>
        <taxon>Aetokthonos</taxon>
    </lineage>
</organism>
<accession>A0AAP5IEV2</accession>
<evidence type="ECO:0000256" key="10">
    <source>
        <dbReference type="ARBA" id="ARBA00022842"/>
    </source>
</evidence>
<evidence type="ECO:0000256" key="13">
    <source>
        <dbReference type="RuleBase" id="RU000504"/>
    </source>
</evidence>
<comment type="cofactor">
    <cofactor evidence="1">
        <name>K(+)</name>
        <dbReference type="ChEBI" id="CHEBI:29103"/>
    </cofactor>
</comment>
<keyword evidence="12 15" id="KW-0670">Pyruvate</keyword>
<dbReference type="GO" id="GO:0016301">
    <property type="term" value="F:kinase activity"/>
    <property type="evidence" value="ECO:0007669"/>
    <property type="project" value="UniProtKB-KW"/>
</dbReference>
<evidence type="ECO:0000256" key="1">
    <source>
        <dbReference type="ARBA" id="ARBA00001958"/>
    </source>
</evidence>
<evidence type="ECO:0000256" key="3">
    <source>
        <dbReference type="ARBA" id="ARBA00008663"/>
    </source>
</evidence>
<keyword evidence="9" id="KW-0067">ATP-binding</keyword>
<dbReference type="InterPro" id="IPR040442">
    <property type="entry name" value="Pyrv_kinase-like_dom_sf"/>
</dbReference>
<dbReference type="InterPro" id="IPR015813">
    <property type="entry name" value="Pyrv/PenolPyrv_kinase-like_dom"/>
</dbReference>
<keyword evidence="6" id="KW-0479">Metal-binding</keyword>
<dbReference type="SUPFAM" id="SSF51621">
    <property type="entry name" value="Phosphoenolpyruvate/pyruvate domain"/>
    <property type="match status" value="1"/>
</dbReference>
<dbReference type="SUPFAM" id="SSF50800">
    <property type="entry name" value="PK beta-barrel domain-like"/>
    <property type="match status" value="1"/>
</dbReference>
<dbReference type="GO" id="GO:0004743">
    <property type="term" value="F:pyruvate kinase activity"/>
    <property type="evidence" value="ECO:0007669"/>
    <property type="project" value="UniProtKB-EC"/>
</dbReference>
<keyword evidence="10 13" id="KW-0460">Magnesium</keyword>
<dbReference type="AlphaFoldDB" id="A0AAP5IEV2"/>
<dbReference type="PRINTS" id="PR01050">
    <property type="entry name" value="PYRUVTKNASE"/>
</dbReference>
<evidence type="ECO:0000256" key="12">
    <source>
        <dbReference type="ARBA" id="ARBA00023317"/>
    </source>
</evidence>
<dbReference type="GO" id="GO:0005524">
    <property type="term" value="F:ATP binding"/>
    <property type="evidence" value="ECO:0007669"/>
    <property type="project" value="UniProtKB-KW"/>
</dbReference>
<protein>
    <recommendedName>
        <fullName evidence="4 13">Pyruvate kinase</fullName>
        <ecNumber evidence="4 13">2.7.1.40</ecNumber>
    </recommendedName>
</protein>
<dbReference type="InterPro" id="IPR015806">
    <property type="entry name" value="Pyrv_Knase_insert_dom_sf"/>
</dbReference>
<evidence type="ECO:0000259" key="14">
    <source>
        <dbReference type="Pfam" id="PF00224"/>
    </source>
</evidence>
<evidence type="ECO:0000313" key="15">
    <source>
        <dbReference type="EMBL" id="MDR9899924.1"/>
    </source>
</evidence>
<dbReference type="Pfam" id="PF00224">
    <property type="entry name" value="PK"/>
    <property type="match status" value="1"/>
</dbReference>
<dbReference type="Gene3D" id="3.20.20.60">
    <property type="entry name" value="Phosphoenolpyruvate-binding domains"/>
    <property type="match status" value="1"/>
</dbReference>
<evidence type="ECO:0000256" key="7">
    <source>
        <dbReference type="ARBA" id="ARBA00022741"/>
    </source>
</evidence>
<evidence type="ECO:0000256" key="5">
    <source>
        <dbReference type="ARBA" id="ARBA00022679"/>
    </source>
</evidence>
<dbReference type="Gene3D" id="2.40.33.10">
    <property type="entry name" value="PK beta-barrel domain-like"/>
    <property type="match status" value="1"/>
</dbReference>
<feature type="domain" description="Pyruvate kinase barrel" evidence="14">
    <location>
        <begin position="141"/>
        <end position="465"/>
    </location>
</feature>
<dbReference type="Proteomes" id="UP000667802">
    <property type="component" value="Unassembled WGS sequence"/>
</dbReference>
<keyword evidence="16" id="KW-1185">Reference proteome</keyword>
<reference evidence="16" key="1">
    <citation type="journal article" date="2021" name="Science">
        <title>Hunting the eagle killer: A cyanobacterial neurotoxin causes vacuolar myelinopathy.</title>
        <authorList>
            <person name="Breinlinger S."/>
            <person name="Phillips T.J."/>
            <person name="Haram B.N."/>
            <person name="Mares J."/>
            <person name="Martinez Yerena J.A."/>
            <person name="Hrouzek P."/>
            <person name="Sobotka R."/>
            <person name="Henderson W.M."/>
            <person name="Schmieder P."/>
            <person name="Williams S.M."/>
            <person name="Lauderdale J.D."/>
            <person name="Wilde H.D."/>
            <person name="Gerrin W."/>
            <person name="Kust A."/>
            <person name="Washington J.W."/>
            <person name="Wagner C."/>
            <person name="Geier B."/>
            <person name="Liebeke M."/>
            <person name="Enke H."/>
            <person name="Niedermeyer T.H.J."/>
            <person name="Wilde S.B."/>
        </authorList>
    </citation>
    <scope>NUCLEOTIDE SEQUENCE [LARGE SCALE GENOMIC DNA]</scope>
    <source>
        <strain evidence="16">Thurmond2011</strain>
    </source>
</reference>
<dbReference type="GO" id="GO:0000287">
    <property type="term" value="F:magnesium ion binding"/>
    <property type="evidence" value="ECO:0007669"/>
    <property type="project" value="InterPro"/>
</dbReference>
<dbReference type="GO" id="GO:0030955">
    <property type="term" value="F:potassium ion binding"/>
    <property type="evidence" value="ECO:0007669"/>
    <property type="project" value="InterPro"/>
</dbReference>
<dbReference type="EMBL" id="JAALHA020000028">
    <property type="protein sequence ID" value="MDR9899924.1"/>
    <property type="molecule type" value="Genomic_DNA"/>
</dbReference>
<gene>
    <name evidence="15" type="ORF">G7B40_036020</name>
</gene>
<comment type="pathway">
    <text evidence="2 13">Carbohydrate degradation; glycolysis; pyruvate from D-glyceraldehyde 3-phosphate: step 5/5.</text>
</comment>
<evidence type="ECO:0000313" key="16">
    <source>
        <dbReference type="Proteomes" id="UP000667802"/>
    </source>
</evidence>
<dbReference type="EC" id="2.7.1.40" evidence="4 13"/>
<comment type="similarity">
    <text evidence="3 13">Belongs to the pyruvate kinase family.</text>
</comment>
<evidence type="ECO:0000256" key="2">
    <source>
        <dbReference type="ARBA" id="ARBA00004997"/>
    </source>
</evidence>
<dbReference type="InterPro" id="IPR001697">
    <property type="entry name" value="Pyr_Knase"/>
</dbReference>
<proteinExistence type="inferred from homology"/>
<dbReference type="InterPro" id="IPR011037">
    <property type="entry name" value="Pyrv_Knase-like_insert_dom_sf"/>
</dbReference>
<keyword evidence="7" id="KW-0547">Nucleotide-binding</keyword>
<evidence type="ECO:0000256" key="4">
    <source>
        <dbReference type="ARBA" id="ARBA00012142"/>
    </source>
</evidence>
<evidence type="ECO:0000256" key="8">
    <source>
        <dbReference type="ARBA" id="ARBA00022777"/>
    </source>
</evidence>
<keyword evidence="8 13" id="KW-0418">Kinase</keyword>
<comment type="catalytic activity">
    <reaction evidence="13">
        <text>pyruvate + ATP = phosphoenolpyruvate + ADP + H(+)</text>
        <dbReference type="Rhea" id="RHEA:18157"/>
        <dbReference type="ChEBI" id="CHEBI:15361"/>
        <dbReference type="ChEBI" id="CHEBI:15378"/>
        <dbReference type="ChEBI" id="CHEBI:30616"/>
        <dbReference type="ChEBI" id="CHEBI:58702"/>
        <dbReference type="ChEBI" id="CHEBI:456216"/>
        <dbReference type="EC" id="2.7.1.40"/>
    </reaction>
</comment>
<name>A0AAP5IEV2_9CYAN</name>
<keyword evidence="5 13" id="KW-0808">Transferase</keyword>
<evidence type="ECO:0000256" key="11">
    <source>
        <dbReference type="ARBA" id="ARBA00023152"/>
    </source>
</evidence>
<evidence type="ECO:0000256" key="9">
    <source>
        <dbReference type="ARBA" id="ARBA00022840"/>
    </source>
</evidence>
<dbReference type="InterPro" id="IPR015793">
    <property type="entry name" value="Pyrv_Knase_brl"/>
</dbReference>
<comment type="caution">
    <text evidence="15">The sequence shown here is derived from an EMBL/GenBank/DDBJ whole genome shotgun (WGS) entry which is preliminary data.</text>
</comment>
<sequence length="501" mass="56077">MLTQSLDYNSLSDPQTLLNTLQDLRQVVIQQGDEIFNQWRSRIQREAFLSSSLNLAYYLALRRHDLRPLQTALMPWGLSSLGRIEGRVLPNLDAVIATLGLLCQADPSSLPSHPPLTAFFEGDHQLQQHTEDIFGKTLSHRRVRIMVTLPTQAASNYEFVRDLIQRGTDCVRINCAHDTTAEWSAMISHVRSAIAETQHPCQIFMDLGGPKPRTEFVLAPDLDKRRIFRGEQLLLVRDKPTTINPQYFQASCSIPEVLAQLQVGATVCIDDGHITARVESIIAEGVLLKITHAQIKGEKLLPDKGLNFPDTDLRLSALTDQDRQDLDFVATHADIVGYSFVQEAADIELLQQELQARLPENSPIPAIVAKIETPQAVRNLPELIVQAAGKQPFGVMIARGDLAVEIGYQRLAEIQEEILWLCEAAHVPVIWATQVLENLVKTGMPSRAEMTDAAMSERAECVMLNKGPFIVEAVTILDDVLKRMQDHQLKKTPQLRALHSW</sequence>
<dbReference type="RefSeq" id="WP_208344566.1">
    <property type="nucleotide sequence ID" value="NZ_CAWQFN010000515.1"/>
</dbReference>
<dbReference type="PANTHER" id="PTHR11817">
    <property type="entry name" value="PYRUVATE KINASE"/>
    <property type="match status" value="1"/>
</dbReference>
<keyword evidence="11 13" id="KW-0324">Glycolysis</keyword>